<comment type="caution">
    <text evidence="3">The sequence shown here is derived from an EMBL/GenBank/DDBJ whole genome shotgun (WGS) entry which is preliminary data.</text>
</comment>
<keyword evidence="1" id="KW-0472">Membrane</keyword>
<keyword evidence="4" id="KW-1185">Reference proteome</keyword>
<feature type="transmembrane region" description="Helical" evidence="1">
    <location>
        <begin position="80"/>
        <end position="101"/>
    </location>
</feature>
<feature type="transmembrane region" description="Helical" evidence="1">
    <location>
        <begin position="44"/>
        <end position="68"/>
    </location>
</feature>
<protein>
    <submittedName>
        <fullName evidence="3">Sporulation integral membrane protein YlbJ</fullName>
    </submittedName>
</protein>
<dbReference type="NCBIfam" id="TIGR02871">
    <property type="entry name" value="spore_ylbJ"/>
    <property type="match status" value="1"/>
</dbReference>
<accession>A0ABR8MPI3</accession>
<evidence type="ECO:0000259" key="2">
    <source>
        <dbReference type="Pfam" id="PF07670"/>
    </source>
</evidence>
<proteinExistence type="predicted"/>
<evidence type="ECO:0000313" key="3">
    <source>
        <dbReference type="EMBL" id="MBD3917221.1"/>
    </source>
</evidence>
<dbReference type="Pfam" id="PF07670">
    <property type="entry name" value="Gate"/>
    <property type="match status" value="1"/>
</dbReference>
<keyword evidence="1" id="KW-0812">Transmembrane</keyword>
<gene>
    <name evidence="3" type="primary">ylbJ</name>
    <name evidence="3" type="ORF">H8B09_00525</name>
</gene>
<dbReference type="RefSeq" id="WP_191201544.1">
    <property type="nucleotide sequence ID" value="NZ_JACXZA010000001.1"/>
</dbReference>
<feature type="transmembrane region" description="Helical" evidence="1">
    <location>
        <begin position="252"/>
        <end position="275"/>
    </location>
</feature>
<dbReference type="EMBL" id="JACXZA010000001">
    <property type="protein sequence ID" value="MBD3917221.1"/>
    <property type="molecule type" value="Genomic_DNA"/>
</dbReference>
<feature type="transmembrane region" description="Helical" evidence="1">
    <location>
        <begin position="219"/>
        <end position="240"/>
    </location>
</feature>
<feature type="transmembrane region" description="Helical" evidence="1">
    <location>
        <begin position="327"/>
        <end position="346"/>
    </location>
</feature>
<name>A0ABR8MPI3_9BACL</name>
<keyword evidence="1" id="KW-1133">Transmembrane helix</keyword>
<feature type="transmembrane region" description="Helical" evidence="1">
    <location>
        <begin position="287"/>
        <end position="307"/>
    </location>
</feature>
<feature type="domain" description="Nucleoside transporter/FeoB GTPase Gate" evidence="2">
    <location>
        <begin position="44"/>
        <end position="128"/>
    </location>
</feature>
<feature type="transmembrane region" description="Helical" evidence="1">
    <location>
        <begin position="12"/>
        <end position="32"/>
    </location>
</feature>
<feature type="transmembrane region" description="Helical" evidence="1">
    <location>
        <begin position="148"/>
        <end position="167"/>
    </location>
</feature>
<dbReference type="InterPro" id="IPR014226">
    <property type="entry name" value="Spore_IM_YlbJ"/>
</dbReference>
<feature type="transmembrane region" description="Helical" evidence="1">
    <location>
        <begin position="122"/>
        <end position="142"/>
    </location>
</feature>
<dbReference type="Proteomes" id="UP000609346">
    <property type="component" value="Unassembled WGS sequence"/>
</dbReference>
<organism evidence="3 4">
    <name type="scientific">Paenibacillus terricola</name>
    <dbReference type="NCBI Taxonomy" id="2763503"/>
    <lineage>
        <taxon>Bacteria</taxon>
        <taxon>Bacillati</taxon>
        <taxon>Bacillota</taxon>
        <taxon>Bacilli</taxon>
        <taxon>Bacillales</taxon>
        <taxon>Paenibacillaceae</taxon>
        <taxon>Paenibacillus</taxon>
    </lineage>
</organism>
<dbReference type="InterPro" id="IPR011642">
    <property type="entry name" value="Gate_dom"/>
</dbReference>
<reference evidence="3 4" key="1">
    <citation type="submission" date="2020-09" db="EMBL/GenBank/DDBJ databases">
        <title>Paenibacillus sp. strain PR3 16S rRNA gene Genome sequencing and assembly.</title>
        <authorList>
            <person name="Kim J."/>
        </authorList>
    </citation>
    <scope>NUCLEOTIDE SEQUENCE [LARGE SCALE GENOMIC DNA]</scope>
    <source>
        <strain evidence="3 4">PR3</strain>
    </source>
</reference>
<sequence length="352" mass="38162">MLRAWLRPDAAIAWATIGLCLLLIAFPAEALHSSARGLAVWWEVLFPALFPFFVLSEVLLGFGIVHFLGTLLDPFMRPLFRIPGSGGFVVAMGYVSGYPVGARLTAKLREQELVTRTEGERLVAFTTTSDPIFLIGAVSIGFFHRVDLAPILAVAHYGSGLLVGLLMRYHGRKEPMSEPTVQAEQRGSRLVQALQAMHKARLQDGRPFGRLLQDSVQSALRLMIVVGGLVVFFSTTMEMLRQSGAIHALTDLLQLLFGLIGLPKPLTDAVVFGLFEVTLGSRSAGTAGGVLMHQAAIAAWVLSWAGLSVHAQVASILSSTGLRYRPFVIARLIHSLLAALLVYALWGMIGPR</sequence>
<evidence type="ECO:0000313" key="4">
    <source>
        <dbReference type="Proteomes" id="UP000609346"/>
    </source>
</evidence>
<evidence type="ECO:0000256" key="1">
    <source>
        <dbReference type="SAM" id="Phobius"/>
    </source>
</evidence>